<dbReference type="OrthoDB" id="876153at2"/>
<dbReference type="EMBL" id="FWWW01000054">
    <property type="protein sequence ID" value="SMB90380.1"/>
    <property type="molecule type" value="Genomic_DNA"/>
</dbReference>
<evidence type="ECO:0000256" key="1">
    <source>
        <dbReference type="SAM" id="Phobius"/>
    </source>
</evidence>
<feature type="transmembrane region" description="Helical" evidence="1">
    <location>
        <begin position="203"/>
        <end position="222"/>
    </location>
</feature>
<dbReference type="AlphaFoldDB" id="A0A1W1VB08"/>
<protein>
    <submittedName>
        <fullName evidence="2">Uncharacterized protein</fullName>
    </submittedName>
</protein>
<keyword evidence="1" id="KW-1133">Transmembrane helix</keyword>
<keyword evidence="1" id="KW-0812">Transmembrane</keyword>
<dbReference type="STRING" id="645990.SAMN00120144_3731"/>
<keyword evidence="1" id="KW-0472">Membrane</keyword>
<evidence type="ECO:0000313" key="2">
    <source>
        <dbReference type="EMBL" id="SMB90380.1"/>
    </source>
</evidence>
<sequence length="274" mass="31786">MDPWARLHLINRVLESAPLLPFATAWLRRRHIPRAFRPVYYYVAAEAFLYFLDRLSRITIHNNIYIHHLATVLLVLFLTQAYYRLLPQSRVQKAIRPSLYLFLVVAFVDAAFLNGLFSDINTYSHSFGCAILLTLAMIHIARLTLESPLTPLEKQPGFFLSVATLVYCSCSIITYVARNVVYGLDYDLATEIRLDIIVSVPDTFLFAVAMALLAWMFSFFPLSTNPRRALPKWLHYSRWQQRPLRFLSQPFAKQPIESELRHPEHSISVNEKNQ</sequence>
<feature type="transmembrane region" description="Helical" evidence="1">
    <location>
        <begin position="35"/>
        <end position="52"/>
    </location>
</feature>
<reference evidence="2 3" key="1">
    <citation type="submission" date="2017-04" db="EMBL/GenBank/DDBJ databases">
        <authorList>
            <person name="Afonso C.L."/>
            <person name="Miller P.J."/>
            <person name="Scott M.A."/>
            <person name="Spackman E."/>
            <person name="Goraichik I."/>
            <person name="Dimitrov K.M."/>
            <person name="Suarez D.L."/>
            <person name="Swayne D.E."/>
        </authorList>
    </citation>
    <scope>NUCLEOTIDE SEQUENCE [LARGE SCALE GENOMIC DNA]</scope>
    <source>
        <strain evidence="2 3">DSM 11622</strain>
    </source>
</reference>
<keyword evidence="3" id="KW-1185">Reference proteome</keyword>
<dbReference type="Proteomes" id="UP000192266">
    <property type="component" value="Unassembled WGS sequence"/>
</dbReference>
<feature type="transmembrane region" description="Helical" evidence="1">
    <location>
        <begin position="157"/>
        <end position="177"/>
    </location>
</feature>
<dbReference type="RefSeq" id="WP_084444497.1">
    <property type="nucleotide sequence ID" value="NZ_FWWW01000054.1"/>
</dbReference>
<evidence type="ECO:0000313" key="3">
    <source>
        <dbReference type="Proteomes" id="UP000192266"/>
    </source>
</evidence>
<name>A0A1W1VB08_9BACT</name>
<feature type="transmembrane region" description="Helical" evidence="1">
    <location>
        <begin position="123"/>
        <end position="145"/>
    </location>
</feature>
<gene>
    <name evidence="2" type="ORF">SAMN00120144_3731</name>
</gene>
<feature type="transmembrane region" description="Helical" evidence="1">
    <location>
        <begin position="98"/>
        <end position="117"/>
    </location>
</feature>
<organism evidence="2 3">
    <name type="scientific">Hymenobacter roseosalivarius DSM 11622</name>
    <dbReference type="NCBI Taxonomy" id="645990"/>
    <lineage>
        <taxon>Bacteria</taxon>
        <taxon>Pseudomonadati</taxon>
        <taxon>Bacteroidota</taxon>
        <taxon>Cytophagia</taxon>
        <taxon>Cytophagales</taxon>
        <taxon>Hymenobacteraceae</taxon>
        <taxon>Hymenobacter</taxon>
    </lineage>
</organism>
<feature type="transmembrane region" description="Helical" evidence="1">
    <location>
        <begin position="64"/>
        <end position="86"/>
    </location>
</feature>
<accession>A0A1W1VB08</accession>
<proteinExistence type="predicted"/>